<dbReference type="Gene3D" id="3.30.60.30">
    <property type="match status" value="2"/>
</dbReference>
<evidence type="ECO:0000313" key="3">
    <source>
        <dbReference type="Proteomes" id="UP000606786"/>
    </source>
</evidence>
<dbReference type="SUPFAM" id="SSF100895">
    <property type="entry name" value="Kazal-type serine protease inhibitors"/>
    <property type="match status" value="1"/>
</dbReference>
<comment type="caution">
    <text evidence="2">The sequence shown here is derived from an EMBL/GenBank/DDBJ whole genome shotgun (WGS) entry which is preliminary data.</text>
</comment>
<dbReference type="OrthoDB" id="126772at2759"/>
<name>A0A811U732_CERCA</name>
<feature type="region of interest" description="Disordered" evidence="1">
    <location>
        <begin position="44"/>
        <end position="63"/>
    </location>
</feature>
<protein>
    <submittedName>
        <fullName evidence="2">(Mediterranean fruit fly) hypothetical protein</fullName>
    </submittedName>
</protein>
<keyword evidence="3" id="KW-1185">Reference proteome</keyword>
<gene>
    <name evidence="2" type="ORF">CCAP1982_LOCUS3356</name>
</gene>
<organism evidence="2 3">
    <name type="scientific">Ceratitis capitata</name>
    <name type="common">Mediterranean fruit fly</name>
    <name type="synonym">Tephritis capitata</name>
    <dbReference type="NCBI Taxonomy" id="7213"/>
    <lineage>
        <taxon>Eukaryota</taxon>
        <taxon>Metazoa</taxon>
        <taxon>Ecdysozoa</taxon>
        <taxon>Arthropoda</taxon>
        <taxon>Hexapoda</taxon>
        <taxon>Insecta</taxon>
        <taxon>Pterygota</taxon>
        <taxon>Neoptera</taxon>
        <taxon>Endopterygota</taxon>
        <taxon>Diptera</taxon>
        <taxon>Brachycera</taxon>
        <taxon>Muscomorpha</taxon>
        <taxon>Tephritoidea</taxon>
        <taxon>Tephritidae</taxon>
        <taxon>Ceratitis</taxon>
        <taxon>Ceratitis</taxon>
    </lineage>
</organism>
<sequence length="616" mass="67584">MLAARCLKHVSADQRIAYATAIHFWLLFTQLMSGSVATLQNNISNASSSSPPQPSGFVSATPSSSPSLMSATLMDKTLTNCSSANSSSWCPICATVNNVDYVLFGSAYLLEQTNREHQPLDAGHKGNAAGAVFREIAMGFCRSSCSAVICEDGGQPICARNVQNDEVRSFSGQCNMARDVCLNGNDWQPIQPDVCFKMNADPDQIPTTTTSQAQSTTTISTTADKLSREKLPTKRIKKFRGKSIPCPKVFNPVCAELLGVKATFINECLVNAENINFGKTWQIFSTGVCAEDYASSETHKNVIEKRSRPSGTATVTYNLNAPYLAMKEDVPWTANIENTNYMNNDVFSAYGGQMRSILQYSQPFGAMFCGESSLDTMPHSIRLFPAVDDRVSVCKFGAGSVCGSSAKYRAHKFENICELLLRNVILNEAWTVVNDAYCRNCILNCTTDYDPFCVSRQGLNYTIINQCHLDYALCRSNALKVLGRGDCANVLKNLTQKGYEQPPMSGPIQNDAYLPRLARKTLDDMLNEDEGSVLSESFAAMSLKESPAEIISAQTGTSPKVFTEETTEFNAPTTSTTTASTETQQTQTVRETHIMNLWRGSRTKSRFSSRKRNNSS</sequence>
<dbReference type="InterPro" id="IPR036058">
    <property type="entry name" value="Kazal_dom_sf"/>
</dbReference>
<evidence type="ECO:0000256" key="1">
    <source>
        <dbReference type="SAM" id="MobiDB-lite"/>
    </source>
</evidence>
<dbReference type="EMBL" id="CAJHJT010000001">
    <property type="protein sequence ID" value="CAD6994621.1"/>
    <property type="molecule type" value="Genomic_DNA"/>
</dbReference>
<accession>A0A811U732</accession>
<dbReference type="Proteomes" id="UP000606786">
    <property type="component" value="Unassembled WGS sequence"/>
</dbReference>
<proteinExistence type="predicted"/>
<evidence type="ECO:0000313" key="2">
    <source>
        <dbReference type="EMBL" id="CAD6994621.1"/>
    </source>
</evidence>
<reference evidence="2" key="1">
    <citation type="submission" date="2020-11" db="EMBL/GenBank/DDBJ databases">
        <authorList>
            <person name="Whitehead M."/>
        </authorList>
    </citation>
    <scope>NUCLEOTIDE SEQUENCE</scope>
    <source>
        <strain evidence="2">EGII</strain>
    </source>
</reference>
<dbReference type="AlphaFoldDB" id="A0A811U732"/>